<dbReference type="GO" id="GO:0070403">
    <property type="term" value="F:NAD+ binding"/>
    <property type="evidence" value="ECO:0007669"/>
    <property type="project" value="InterPro"/>
</dbReference>
<evidence type="ECO:0000313" key="7">
    <source>
        <dbReference type="Proteomes" id="UP000182241"/>
    </source>
</evidence>
<dbReference type="PANTHER" id="PTHR48075:SF5">
    <property type="entry name" value="3-HYDROXYBUTYRYL-COA DEHYDROGENASE"/>
    <property type="match status" value="1"/>
</dbReference>
<dbReference type="GO" id="GO:0006631">
    <property type="term" value="P:fatty acid metabolic process"/>
    <property type="evidence" value="ECO:0007669"/>
    <property type="project" value="InterPro"/>
</dbReference>
<name>A0A1H4NST8_TSUTY</name>
<dbReference type="GO" id="GO:0050104">
    <property type="term" value="F:L-gulonate 3-dehydrogenase activity"/>
    <property type="evidence" value="ECO:0007669"/>
    <property type="project" value="TreeGrafter"/>
</dbReference>
<gene>
    <name evidence="6" type="ORF">SAMN04489793_1261</name>
</gene>
<comment type="pathway">
    <text evidence="1">Lipid metabolism; butanoate metabolism.</text>
</comment>
<dbReference type="InterPro" id="IPR036291">
    <property type="entry name" value="NAD(P)-bd_dom_sf"/>
</dbReference>
<dbReference type="AlphaFoldDB" id="A0A1H4NST8"/>
<feature type="domain" description="3-hydroxyacyl-CoA dehydrogenase C-terminal" evidence="4">
    <location>
        <begin position="170"/>
        <end position="237"/>
    </location>
</feature>
<evidence type="ECO:0000259" key="5">
    <source>
        <dbReference type="Pfam" id="PF02737"/>
    </source>
</evidence>
<dbReference type="STRING" id="57704.SAMN04489793_1261"/>
<dbReference type="InterPro" id="IPR013328">
    <property type="entry name" value="6PGD_dom2"/>
</dbReference>
<dbReference type="Proteomes" id="UP000182241">
    <property type="component" value="Unassembled WGS sequence"/>
</dbReference>
<dbReference type="SUPFAM" id="SSF51735">
    <property type="entry name" value="NAD(P)-binding Rossmann-fold domains"/>
    <property type="match status" value="1"/>
</dbReference>
<dbReference type="OrthoDB" id="9771883at2"/>
<dbReference type="PANTHER" id="PTHR48075">
    <property type="entry name" value="3-HYDROXYACYL-COA DEHYDROGENASE FAMILY PROTEIN"/>
    <property type="match status" value="1"/>
</dbReference>
<dbReference type="InterPro" id="IPR008927">
    <property type="entry name" value="6-PGluconate_DH-like_C_sf"/>
</dbReference>
<dbReference type="SUPFAM" id="SSF48179">
    <property type="entry name" value="6-phosphogluconate dehydrogenase C-terminal domain-like"/>
    <property type="match status" value="1"/>
</dbReference>
<reference evidence="7" key="1">
    <citation type="submission" date="2016-10" db="EMBL/GenBank/DDBJ databases">
        <authorList>
            <person name="Varghese N."/>
            <person name="Submissions S."/>
        </authorList>
    </citation>
    <scope>NUCLEOTIDE SEQUENCE [LARGE SCALE GENOMIC DNA]</scope>
    <source>
        <strain evidence="7">DSM 44234</strain>
    </source>
</reference>
<feature type="domain" description="3-hydroxyacyl-CoA dehydrogenase NAD binding" evidence="5">
    <location>
        <begin position="52"/>
        <end position="166"/>
    </location>
</feature>
<dbReference type="InterPro" id="IPR006176">
    <property type="entry name" value="3-OHacyl-CoA_DH_NAD-bd"/>
</dbReference>
<protein>
    <submittedName>
        <fullName evidence="6">Ketoreductase RED1</fullName>
    </submittedName>
</protein>
<dbReference type="InterPro" id="IPR006180">
    <property type="entry name" value="3-OHacyl-CoA_DH_CS"/>
</dbReference>
<organism evidence="6 7">
    <name type="scientific">Tsukamurella tyrosinosolvens</name>
    <dbReference type="NCBI Taxonomy" id="57704"/>
    <lineage>
        <taxon>Bacteria</taxon>
        <taxon>Bacillati</taxon>
        <taxon>Actinomycetota</taxon>
        <taxon>Actinomycetes</taxon>
        <taxon>Mycobacteriales</taxon>
        <taxon>Tsukamurellaceae</taxon>
        <taxon>Tsukamurella</taxon>
    </lineage>
</organism>
<dbReference type="Gene3D" id="1.10.1040.10">
    <property type="entry name" value="N-(1-d-carboxylethyl)-l-norvaline Dehydrogenase, domain 2"/>
    <property type="match status" value="1"/>
</dbReference>
<comment type="similarity">
    <text evidence="2">Belongs to the 3-hydroxyacyl-CoA dehydrogenase family.</text>
</comment>
<dbReference type="Pfam" id="PF02737">
    <property type="entry name" value="3HCDH_N"/>
    <property type="match status" value="1"/>
</dbReference>
<keyword evidence="3" id="KW-0560">Oxidoreductase</keyword>
<evidence type="ECO:0000256" key="2">
    <source>
        <dbReference type="ARBA" id="ARBA00009463"/>
    </source>
</evidence>
<evidence type="ECO:0000256" key="3">
    <source>
        <dbReference type="ARBA" id="ARBA00023002"/>
    </source>
</evidence>
<keyword evidence="7" id="KW-1185">Reference proteome</keyword>
<proteinExistence type="inferred from homology"/>
<evidence type="ECO:0000256" key="1">
    <source>
        <dbReference type="ARBA" id="ARBA00005086"/>
    </source>
</evidence>
<dbReference type="Pfam" id="PF00725">
    <property type="entry name" value="3HCDH"/>
    <property type="match status" value="1"/>
</dbReference>
<accession>A0A1H4NST8</accession>
<dbReference type="InterPro" id="IPR006108">
    <property type="entry name" value="3HC_DH_C"/>
</dbReference>
<evidence type="ECO:0000313" key="6">
    <source>
        <dbReference type="EMBL" id="SEB98287.1"/>
    </source>
</evidence>
<evidence type="ECO:0000259" key="4">
    <source>
        <dbReference type="Pfam" id="PF00725"/>
    </source>
</evidence>
<dbReference type="PROSITE" id="PS00067">
    <property type="entry name" value="3HCDH"/>
    <property type="match status" value="1"/>
</dbReference>
<dbReference type="Gene3D" id="3.40.50.720">
    <property type="entry name" value="NAD(P)-binding Rossmann-like Domain"/>
    <property type="match status" value="1"/>
</dbReference>
<dbReference type="EMBL" id="FNSA01000003">
    <property type="protein sequence ID" value="SEB98287.1"/>
    <property type="molecule type" value="Genomic_DNA"/>
</dbReference>
<sequence>MADTRKIAIIGAGVIGLSWAELARAHGWRVAFTDPRPDLADLVAGEFPGDAEVEVAADLAAAVADADLVQENGPERLPIKQDLFAQIVAAAPAHAVLATSSSSIPATPIAADLDDPSRVIVGHPFNPPALMPLVEVVPGERTSEDTVQRAVALYRELGRAPVVLRKEIQGFVANRLQVAISREARYLVENGVVSVEDLDVALSNSLGLRWAATGLFEGNALGGGPEGARHLFTGIGAEVGKIPLGTPSTTPESTEALIEKVDAAYGTGQENYERLLARRDRRTRAVLDALRSVDDGA</sequence>